<name>A0A931FNL9_9HYPH</name>
<evidence type="ECO:0000313" key="2">
    <source>
        <dbReference type="EMBL" id="MBF9234169.1"/>
    </source>
</evidence>
<evidence type="ECO:0008006" key="4">
    <source>
        <dbReference type="Google" id="ProtNLM"/>
    </source>
</evidence>
<sequence>MKKILIGAVLAGLLALPAQARNFAVPDKDPSVTLTVPDTWKVEEITYGYSAQSPGKDVFFSVEYANARDIEAMLDNNEQWMKQNKIKKVKPQKIEGPLNGIDATVFQFNTTDENGPTQVEFVLLPAGKQRMIMLTLWGSDEERAKHKNAIDAIMNSVKPIP</sequence>
<dbReference type="RefSeq" id="WP_196272156.1">
    <property type="nucleotide sequence ID" value="NZ_JADQDO010000005.1"/>
</dbReference>
<comment type="caution">
    <text evidence="2">The sequence shown here is derived from an EMBL/GenBank/DDBJ whole genome shotgun (WGS) entry which is preliminary data.</text>
</comment>
<keyword evidence="3" id="KW-1185">Reference proteome</keyword>
<organism evidence="2 3">
    <name type="scientific">Microvirga alba</name>
    <dbReference type="NCBI Taxonomy" id="2791025"/>
    <lineage>
        <taxon>Bacteria</taxon>
        <taxon>Pseudomonadati</taxon>
        <taxon>Pseudomonadota</taxon>
        <taxon>Alphaproteobacteria</taxon>
        <taxon>Hyphomicrobiales</taxon>
        <taxon>Methylobacteriaceae</taxon>
        <taxon>Microvirga</taxon>
    </lineage>
</organism>
<reference evidence="2" key="1">
    <citation type="submission" date="2020-11" db="EMBL/GenBank/DDBJ databases">
        <authorList>
            <person name="Kim M.K."/>
        </authorList>
    </citation>
    <scope>NUCLEOTIDE SEQUENCE</scope>
    <source>
        <strain evidence="2">BT350</strain>
    </source>
</reference>
<dbReference type="EMBL" id="JADQDO010000005">
    <property type="protein sequence ID" value="MBF9234169.1"/>
    <property type="molecule type" value="Genomic_DNA"/>
</dbReference>
<dbReference type="AlphaFoldDB" id="A0A931FNL9"/>
<feature type="chain" id="PRO_5037786205" description="Histidine kinase" evidence="1">
    <location>
        <begin position="21"/>
        <end position="161"/>
    </location>
</feature>
<evidence type="ECO:0000256" key="1">
    <source>
        <dbReference type="SAM" id="SignalP"/>
    </source>
</evidence>
<protein>
    <recommendedName>
        <fullName evidence="4">Histidine kinase</fullName>
    </recommendedName>
</protein>
<proteinExistence type="predicted"/>
<accession>A0A931FNL9</accession>
<dbReference type="Gene3D" id="3.40.1000.10">
    <property type="entry name" value="Mog1/PsbP, alpha/beta/alpha sandwich"/>
    <property type="match status" value="1"/>
</dbReference>
<evidence type="ECO:0000313" key="3">
    <source>
        <dbReference type="Proteomes" id="UP000599312"/>
    </source>
</evidence>
<dbReference type="Proteomes" id="UP000599312">
    <property type="component" value="Unassembled WGS sequence"/>
</dbReference>
<feature type="signal peptide" evidence="1">
    <location>
        <begin position="1"/>
        <end position="20"/>
    </location>
</feature>
<keyword evidence="1" id="KW-0732">Signal</keyword>
<gene>
    <name evidence="2" type="ORF">I2H38_12340</name>
</gene>